<keyword evidence="4" id="KW-1185">Reference proteome</keyword>
<proteinExistence type="predicted"/>
<sequence length="377" mass="41020">MLLRFRTVVAAAMLTVAAYATAVEVNGGHPDTYVVRKGDTLWDIAARFLQKPWLWPEIWQANPQIANPHLIYPGDVLSLAYLDRVTVAAKPGPRQEAPIDAIPLAQVEPFLKQLSVVDSIEQLPYVAGLEEERLRVTSGSAVYVRLADAQLGQRWAVVRPTVRYAQPKPTEDLTANGDVTPGSGNLWRAYNAPNHRRGVLGYELAQVATGTITHVAGGKVEVSTLVLDKNEGGREVRAGDRLVPVEARPYDLQFIPHVPAAGVEGVDVRVLAVADMFTAGGPRDVIAISAGRAQGVDNGTVFSLWRPGRHVAHRMKYPNSSRMDDSLSTGAGRVSLPDEYAAHAMVFRTFDNVSYALVMQGVKPVRVGYNALHPDAR</sequence>
<dbReference type="PANTHER" id="PTHR34700:SF4">
    <property type="entry name" value="PHAGE-LIKE ELEMENT PBSX PROTEIN XKDP"/>
    <property type="match status" value="1"/>
</dbReference>
<comment type="caution">
    <text evidence="3">The sequence shown here is derived from an EMBL/GenBank/DDBJ whole genome shotgun (WGS) entry which is preliminary data.</text>
</comment>
<feature type="signal peptide" evidence="1">
    <location>
        <begin position="1"/>
        <end position="22"/>
    </location>
</feature>
<feature type="chain" id="PRO_5045688503" evidence="1">
    <location>
        <begin position="23"/>
        <end position="377"/>
    </location>
</feature>
<evidence type="ECO:0000313" key="3">
    <source>
        <dbReference type="EMBL" id="MEN5389778.1"/>
    </source>
</evidence>
<accession>A0ABV0C6B8</accession>
<dbReference type="InterPro" id="IPR036779">
    <property type="entry name" value="LysM_dom_sf"/>
</dbReference>
<dbReference type="PANTHER" id="PTHR34700">
    <property type="entry name" value="POTASSIUM BINDING PROTEIN KBP"/>
    <property type="match status" value="1"/>
</dbReference>
<organism evidence="3 4">
    <name type="scientific">Stenotrophomonas hibiscicola</name>
    <dbReference type="NCBI Taxonomy" id="86189"/>
    <lineage>
        <taxon>Bacteria</taxon>
        <taxon>Pseudomonadati</taxon>
        <taxon>Pseudomonadota</taxon>
        <taxon>Gammaproteobacteria</taxon>
        <taxon>Lysobacterales</taxon>
        <taxon>Lysobacteraceae</taxon>
        <taxon>Stenotrophomonas</taxon>
        <taxon>Stenotrophomonas maltophilia group</taxon>
    </lineage>
</organism>
<evidence type="ECO:0000259" key="2">
    <source>
        <dbReference type="PROSITE" id="PS51782"/>
    </source>
</evidence>
<gene>
    <name evidence="3" type="ORF">ABE587_08100</name>
</gene>
<dbReference type="Pfam" id="PF01476">
    <property type="entry name" value="LysM"/>
    <property type="match status" value="1"/>
</dbReference>
<dbReference type="RefSeq" id="WP_346469592.1">
    <property type="nucleotide sequence ID" value="NZ_JBDJOF010000012.1"/>
</dbReference>
<keyword evidence="1" id="KW-0732">Signal</keyword>
<evidence type="ECO:0000313" key="4">
    <source>
        <dbReference type="Proteomes" id="UP001400166"/>
    </source>
</evidence>
<dbReference type="EMBL" id="JBDJOF010000012">
    <property type="protein sequence ID" value="MEN5389778.1"/>
    <property type="molecule type" value="Genomic_DNA"/>
</dbReference>
<feature type="domain" description="LysM" evidence="2">
    <location>
        <begin position="31"/>
        <end position="79"/>
    </location>
</feature>
<dbReference type="PROSITE" id="PS51782">
    <property type="entry name" value="LYSM"/>
    <property type="match status" value="1"/>
</dbReference>
<dbReference type="InterPro" id="IPR018392">
    <property type="entry name" value="LysM"/>
</dbReference>
<dbReference type="Proteomes" id="UP001400166">
    <property type="component" value="Unassembled WGS sequence"/>
</dbReference>
<name>A0ABV0C6B8_9GAMM</name>
<dbReference type="InterPro" id="IPR052196">
    <property type="entry name" value="Bact_Kbp"/>
</dbReference>
<evidence type="ECO:0000256" key="1">
    <source>
        <dbReference type="SAM" id="SignalP"/>
    </source>
</evidence>
<dbReference type="SUPFAM" id="SSF54106">
    <property type="entry name" value="LysM domain"/>
    <property type="match status" value="1"/>
</dbReference>
<protein>
    <submittedName>
        <fullName evidence="3">LysM peptidoglycan-binding domain-containing protein</fullName>
    </submittedName>
</protein>
<dbReference type="Gene3D" id="3.10.350.10">
    <property type="entry name" value="LysM domain"/>
    <property type="match status" value="1"/>
</dbReference>
<dbReference type="CDD" id="cd00118">
    <property type="entry name" value="LysM"/>
    <property type="match status" value="1"/>
</dbReference>
<reference evidence="3 4" key="1">
    <citation type="submission" date="2024-04" db="EMBL/GenBank/DDBJ databases">
        <title>WGS of bacteria from Torrens River.</title>
        <authorList>
            <person name="Wyrsch E.R."/>
            <person name="Drigo B."/>
        </authorList>
    </citation>
    <scope>NUCLEOTIDE SEQUENCE [LARGE SCALE GENOMIC DNA]</scope>
    <source>
        <strain evidence="3 4">TWI153</strain>
    </source>
</reference>
<dbReference type="SMART" id="SM00257">
    <property type="entry name" value="LysM"/>
    <property type="match status" value="1"/>
</dbReference>